<evidence type="ECO:0000313" key="3">
    <source>
        <dbReference type="EMBL" id="SEB67361.1"/>
    </source>
</evidence>
<evidence type="ECO:0000256" key="1">
    <source>
        <dbReference type="SAM" id="MobiDB-lite"/>
    </source>
</evidence>
<dbReference type="EMBL" id="FNSV01000005">
    <property type="protein sequence ID" value="SEB67361.1"/>
    <property type="molecule type" value="Genomic_DNA"/>
</dbReference>
<organism evidence="2 4">
    <name type="scientific">Rhodococcus koreensis</name>
    <dbReference type="NCBI Taxonomy" id="99653"/>
    <lineage>
        <taxon>Bacteria</taxon>
        <taxon>Bacillati</taxon>
        <taxon>Actinomycetota</taxon>
        <taxon>Actinomycetes</taxon>
        <taxon>Mycobacteriales</taxon>
        <taxon>Nocardiaceae</taxon>
        <taxon>Rhodococcus</taxon>
    </lineage>
</organism>
<feature type="region of interest" description="Disordered" evidence="1">
    <location>
        <begin position="29"/>
        <end position="54"/>
    </location>
</feature>
<sequence length="54" mass="5802">MPLPAHPRNEAPGDAMNTATIKAHLAAMFAEHDTPPRPEHDGPEPCGTPSERAY</sequence>
<protein>
    <submittedName>
        <fullName evidence="2">Uncharacterized protein</fullName>
    </submittedName>
</protein>
<reference evidence="4" key="1">
    <citation type="submission" date="2016-10" db="EMBL/GenBank/DDBJ databases">
        <authorList>
            <person name="Varghese N."/>
            <person name="Submissions S."/>
        </authorList>
    </citation>
    <scope>NUCLEOTIDE SEQUENCE [LARGE SCALE GENOMIC DNA]</scope>
    <source>
        <strain evidence="4">DSM 44498</strain>
    </source>
</reference>
<name>A0A1H4IGV6_9NOCA</name>
<dbReference type="AlphaFoldDB" id="A0A1H4IGV6"/>
<evidence type="ECO:0000313" key="4">
    <source>
        <dbReference type="Proteomes" id="UP000183561"/>
    </source>
</evidence>
<keyword evidence="4" id="KW-1185">Reference proteome</keyword>
<feature type="compositionally biased region" description="Basic and acidic residues" evidence="1">
    <location>
        <begin position="30"/>
        <end position="43"/>
    </location>
</feature>
<dbReference type="EMBL" id="FNSV01000004">
    <property type="protein sequence ID" value="SEB33344.1"/>
    <property type="molecule type" value="Genomic_DNA"/>
</dbReference>
<proteinExistence type="predicted"/>
<gene>
    <name evidence="2" type="ORF">SAMN04490239_0705</name>
    <name evidence="3" type="ORF">SAMN04490239_1161</name>
</gene>
<accession>A0A1H4IGV6</accession>
<dbReference type="Proteomes" id="UP000183561">
    <property type="component" value="Unassembled WGS sequence"/>
</dbReference>
<evidence type="ECO:0000313" key="2">
    <source>
        <dbReference type="EMBL" id="SEB33344.1"/>
    </source>
</evidence>
<dbReference type="RefSeq" id="WP_167372108.1">
    <property type="nucleotide sequence ID" value="NZ_FNSV01000004.1"/>
</dbReference>
<reference evidence="2" key="2">
    <citation type="submission" date="2016-10" db="EMBL/GenBank/DDBJ databases">
        <authorList>
            <person name="de Groot N.N."/>
        </authorList>
    </citation>
    <scope>NUCLEOTIDE SEQUENCE [LARGE SCALE GENOMIC DNA]</scope>
    <source>
        <strain evidence="2">DSM 44498</strain>
    </source>
</reference>